<dbReference type="eggNOG" id="COG0834">
    <property type="taxonomic scope" value="Bacteria"/>
</dbReference>
<keyword evidence="6" id="KW-0029">Amino-acid transport</keyword>
<dbReference type="AlphaFoldDB" id="F0GXR7"/>
<dbReference type="Gene3D" id="3.40.190.10">
    <property type="entry name" value="Periplasmic binding protein-like II"/>
    <property type="match status" value="2"/>
</dbReference>
<dbReference type="Pfam" id="PF00528">
    <property type="entry name" value="BPD_transp_1"/>
    <property type="match status" value="1"/>
</dbReference>
<keyword evidence="8 9" id="KW-0472">Membrane</keyword>
<dbReference type="SUPFAM" id="SSF161098">
    <property type="entry name" value="MetI-like"/>
    <property type="match status" value="1"/>
</dbReference>
<feature type="transmembrane region" description="Helical" evidence="9">
    <location>
        <begin position="374"/>
        <end position="394"/>
    </location>
</feature>
<dbReference type="CDD" id="cd06261">
    <property type="entry name" value="TM_PBP2"/>
    <property type="match status" value="1"/>
</dbReference>
<dbReference type="InterPro" id="IPR001638">
    <property type="entry name" value="Solute-binding_3/MltF_N"/>
</dbReference>
<evidence type="ECO:0000313" key="13">
    <source>
        <dbReference type="Proteomes" id="UP000005286"/>
    </source>
</evidence>
<evidence type="ECO:0000256" key="7">
    <source>
        <dbReference type="ARBA" id="ARBA00022989"/>
    </source>
</evidence>
<name>F0GXR7_9FIRM</name>
<dbReference type="FunFam" id="1.10.3720.10:FF:000033">
    <property type="entry name" value="Polar amino acid ABC transporter permease"/>
    <property type="match status" value="1"/>
</dbReference>
<organism evidence="12 13">
    <name type="scientific">Anaerococcus prevotii ACS-065-V-Col13</name>
    <dbReference type="NCBI Taxonomy" id="879305"/>
    <lineage>
        <taxon>Bacteria</taxon>
        <taxon>Bacillati</taxon>
        <taxon>Bacillota</taxon>
        <taxon>Tissierellia</taxon>
        <taxon>Tissierellales</taxon>
        <taxon>Peptoniphilaceae</taxon>
        <taxon>Anaerococcus</taxon>
    </lineage>
</organism>
<evidence type="ECO:0000256" key="4">
    <source>
        <dbReference type="ARBA" id="ARBA00022475"/>
    </source>
</evidence>
<keyword evidence="10" id="KW-0732">Signal</keyword>
<evidence type="ECO:0000256" key="3">
    <source>
        <dbReference type="ARBA" id="ARBA00022448"/>
    </source>
</evidence>
<evidence type="ECO:0000256" key="8">
    <source>
        <dbReference type="ARBA" id="ARBA00023136"/>
    </source>
</evidence>
<evidence type="ECO:0000313" key="12">
    <source>
        <dbReference type="EMBL" id="EGC81387.1"/>
    </source>
</evidence>
<feature type="transmembrane region" description="Helical" evidence="9">
    <location>
        <begin position="480"/>
        <end position="501"/>
    </location>
</feature>
<dbReference type="PROSITE" id="PS50928">
    <property type="entry name" value="ABC_TM1"/>
    <property type="match status" value="1"/>
</dbReference>
<comment type="caution">
    <text evidence="12">The sequence shown here is derived from an EMBL/GenBank/DDBJ whole genome shotgun (WGS) entry which is preliminary data.</text>
</comment>
<sequence>MKRLFNVLLAIVLLFTPLHMTSANEDDTFRVGMEVNYAPFNFSEVNDTNGGYPVANSPGEYANGYDVQFAKKIADGLGKKLEIYKIEWDGLIPALTSGKIDAIVAGMSPTDERLEQIDFSKPYYHAKMVVVTQKDSPYVNAKSINDFKDAKITAQLGTFHVDMIDQMDGVAKQEPMDSFPTMIAAANAGTIDGYISEEAGAESAVASNPKLTYVTFDGSNGFEANDADTTVGVGIAKNSPLTEDINKILDGMDIEKEQAEIMGQMTEITASEEESEGFVEEVKSIWSTYSSLFLRGVVNTLFIAILSTLLGFLLGLVVAVIRRMDVKKTDNKFSYYFHKLINWILGAYVEIFRGTPMMVQSVIIFYGLKQYFDIDLSTMFAAILIVSINTGAYLSEVVRGGINSIDKGQFEACKAIGLSEAQTMTSVILPQTIRTILPSLGNEFVINIKDTSVLNVISVTELFFMSKSVAGSTYQYFPTYLITAVIYFVLTFTITRILLLLERKFSDKDFIMESSTGARNV</sequence>
<dbReference type="RefSeq" id="WP_004835752.1">
    <property type="nucleotide sequence ID" value="NZ_AEXM01000035.1"/>
</dbReference>
<dbReference type="STRING" id="879305.HMPREF9290_0312"/>
<dbReference type="SMART" id="SM00062">
    <property type="entry name" value="PBPb"/>
    <property type="match status" value="1"/>
</dbReference>
<dbReference type="InterPro" id="IPR010065">
    <property type="entry name" value="AA_ABC_transptr_permease_3TM"/>
</dbReference>
<evidence type="ECO:0000256" key="9">
    <source>
        <dbReference type="RuleBase" id="RU363032"/>
    </source>
</evidence>
<evidence type="ECO:0000256" key="10">
    <source>
        <dbReference type="SAM" id="SignalP"/>
    </source>
</evidence>
<dbReference type="Proteomes" id="UP000005286">
    <property type="component" value="Unassembled WGS sequence"/>
</dbReference>
<feature type="domain" description="ABC transmembrane type-1" evidence="11">
    <location>
        <begin position="297"/>
        <end position="498"/>
    </location>
</feature>
<reference evidence="12 13" key="1">
    <citation type="submission" date="2011-01" db="EMBL/GenBank/DDBJ databases">
        <authorList>
            <person name="Durkin A.S."/>
            <person name="Madupu R."/>
            <person name="Torralba M."/>
            <person name="Gillis M."/>
            <person name="Methe B."/>
            <person name="Sutton G."/>
            <person name="Nelson K.E."/>
        </authorList>
    </citation>
    <scope>NUCLEOTIDE SEQUENCE [LARGE SCALE GENOMIC DNA]</scope>
    <source>
        <strain evidence="12 13">ACS-065-V-Col13</strain>
    </source>
</reference>
<dbReference type="PANTHER" id="PTHR30614">
    <property type="entry name" value="MEMBRANE COMPONENT OF AMINO ACID ABC TRANSPORTER"/>
    <property type="match status" value="1"/>
</dbReference>
<keyword evidence="4" id="KW-1003">Cell membrane</keyword>
<keyword evidence="3 9" id="KW-0813">Transport</keyword>
<dbReference type="PATRIC" id="fig|879305.3.peg.1599"/>
<dbReference type="Pfam" id="PF00497">
    <property type="entry name" value="SBP_bac_3"/>
    <property type="match status" value="1"/>
</dbReference>
<evidence type="ECO:0000259" key="11">
    <source>
        <dbReference type="PROSITE" id="PS50928"/>
    </source>
</evidence>
<evidence type="ECO:0000256" key="6">
    <source>
        <dbReference type="ARBA" id="ARBA00022970"/>
    </source>
</evidence>
<keyword evidence="13" id="KW-1185">Reference proteome</keyword>
<dbReference type="GO" id="GO:0006865">
    <property type="term" value="P:amino acid transport"/>
    <property type="evidence" value="ECO:0007669"/>
    <property type="project" value="UniProtKB-KW"/>
</dbReference>
<dbReference type="eggNOG" id="COG0765">
    <property type="taxonomic scope" value="Bacteria"/>
</dbReference>
<dbReference type="PANTHER" id="PTHR30614:SF20">
    <property type="entry name" value="GLUTAMINE TRANSPORT SYSTEM PERMEASE PROTEIN GLNP"/>
    <property type="match status" value="1"/>
</dbReference>
<evidence type="ECO:0000256" key="5">
    <source>
        <dbReference type="ARBA" id="ARBA00022692"/>
    </source>
</evidence>
<dbReference type="EMBL" id="AEXM01000035">
    <property type="protein sequence ID" value="EGC81387.1"/>
    <property type="molecule type" value="Genomic_DNA"/>
</dbReference>
<dbReference type="Gene3D" id="1.10.3720.10">
    <property type="entry name" value="MetI-like"/>
    <property type="match status" value="1"/>
</dbReference>
<keyword evidence="5 9" id="KW-0812">Transmembrane</keyword>
<proteinExistence type="inferred from homology"/>
<accession>F0GXR7</accession>
<feature type="chain" id="PRO_5039285174" evidence="10">
    <location>
        <begin position="26"/>
        <end position="521"/>
    </location>
</feature>
<dbReference type="InterPro" id="IPR000515">
    <property type="entry name" value="MetI-like"/>
</dbReference>
<dbReference type="InterPro" id="IPR043429">
    <property type="entry name" value="ArtM/GltK/GlnP/TcyL/YhdX-like"/>
</dbReference>
<protein>
    <submittedName>
        <fullName evidence="12">ABC transporter, permease protein</fullName>
    </submittedName>
</protein>
<evidence type="ECO:0000256" key="2">
    <source>
        <dbReference type="ARBA" id="ARBA00010072"/>
    </source>
</evidence>
<dbReference type="SUPFAM" id="SSF53850">
    <property type="entry name" value="Periplasmic binding protein-like II"/>
    <property type="match status" value="1"/>
</dbReference>
<comment type="similarity">
    <text evidence="2">Belongs to the binding-protein-dependent transport system permease family. HisMQ subfamily.</text>
</comment>
<feature type="signal peptide" evidence="10">
    <location>
        <begin position="1"/>
        <end position="25"/>
    </location>
</feature>
<keyword evidence="7 9" id="KW-1133">Transmembrane helix</keyword>
<dbReference type="InterPro" id="IPR035906">
    <property type="entry name" value="MetI-like_sf"/>
</dbReference>
<comment type="subcellular location">
    <subcellularLocation>
        <location evidence="1 9">Cell membrane</location>
        <topology evidence="1 9">Multi-pass membrane protein</topology>
    </subcellularLocation>
</comment>
<evidence type="ECO:0000256" key="1">
    <source>
        <dbReference type="ARBA" id="ARBA00004651"/>
    </source>
</evidence>
<dbReference type="GO" id="GO:0022857">
    <property type="term" value="F:transmembrane transporter activity"/>
    <property type="evidence" value="ECO:0007669"/>
    <property type="project" value="InterPro"/>
</dbReference>
<feature type="transmembrane region" description="Helical" evidence="9">
    <location>
        <begin position="342"/>
        <end position="368"/>
    </location>
</feature>
<dbReference type="GO" id="GO:0043190">
    <property type="term" value="C:ATP-binding cassette (ABC) transporter complex"/>
    <property type="evidence" value="ECO:0007669"/>
    <property type="project" value="InterPro"/>
</dbReference>
<feature type="transmembrane region" description="Helical" evidence="9">
    <location>
        <begin position="301"/>
        <end position="321"/>
    </location>
</feature>
<dbReference type="NCBIfam" id="TIGR01726">
    <property type="entry name" value="HEQRo_perm_3TM"/>
    <property type="match status" value="1"/>
</dbReference>
<gene>
    <name evidence="12" type="ORF">HMPREF9290_0312</name>
</gene>